<dbReference type="SUPFAM" id="SSF54292">
    <property type="entry name" value="2Fe-2S ferredoxin-like"/>
    <property type="match status" value="1"/>
</dbReference>
<dbReference type="PANTHER" id="PTHR23426:SF72">
    <property type="entry name" value="2FE-2S FERREDOXIN-TYPE DOMAIN-CONTAINING PROTEIN"/>
    <property type="match status" value="1"/>
</dbReference>
<evidence type="ECO:0000256" key="2">
    <source>
        <dbReference type="ARBA" id="ARBA00019395"/>
    </source>
</evidence>
<dbReference type="InterPro" id="IPR036010">
    <property type="entry name" value="2Fe-2S_ferredoxin-like_sf"/>
</dbReference>
<dbReference type="InterPro" id="IPR018298">
    <property type="entry name" value="Adrenodoxin_Fe-S_BS"/>
</dbReference>
<proteinExistence type="inferred from homology"/>
<keyword evidence="5" id="KW-0479">Metal-binding</keyword>
<dbReference type="EMBL" id="GDKF01007448">
    <property type="protein sequence ID" value="JAT71174.1"/>
    <property type="molecule type" value="Transcribed_RNA"/>
</dbReference>
<dbReference type="PROSITE" id="PS00814">
    <property type="entry name" value="ADX"/>
    <property type="match status" value="1"/>
</dbReference>
<dbReference type="GO" id="GO:0009055">
    <property type="term" value="F:electron transfer activity"/>
    <property type="evidence" value="ECO:0007669"/>
    <property type="project" value="TreeGrafter"/>
</dbReference>
<keyword evidence="6" id="KW-0249">Electron transport</keyword>
<dbReference type="PANTHER" id="PTHR23426">
    <property type="entry name" value="FERREDOXIN/ADRENODOXIN"/>
    <property type="match status" value="1"/>
</dbReference>
<keyword evidence="8" id="KW-0411">Iron-sulfur</keyword>
<evidence type="ECO:0000256" key="8">
    <source>
        <dbReference type="ARBA" id="ARBA00023014"/>
    </source>
</evidence>
<evidence type="ECO:0000256" key="7">
    <source>
        <dbReference type="ARBA" id="ARBA00023004"/>
    </source>
</evidence>
<reference evidence="11" key="1">
    <citation type="submission" date="2015-08" db="EMBL/GenBank/DDBJ databases">
        <authorList>
            <person name="Babu N.S."/>
            <person name="Beckwith C.J."/>
            <person name="Beseler K.G."/>
            <person name="Brison A."/>
            <person name="Carone J.V."/>
            <person name="Caskin T.P."/>
            <person name="Diamond M."/>
            <person name="Durham M.E."/>
            <person name="Foxe J.M."/>
            <person name="Go M."/>
            <person name="Henderson B.A."/>
            <person name="Jones I.B."/>
            <person name="McGettigan J.A."/>
            <person name="Micheletti S.J."/>
            <person name="Nasrallah M.E."/>
            <person name="Ortiz D."/>
            <person name="Piller C.R."/>
            <person name="Privatt S.R."/>
            <person name="Schneider S.L."/>
            <person name="Sharp S."/>
            <person name="Smith T.C."/>
            <person name="Stanton J.D."/>
            <person name="Ullery H.E."/>
            <person name="Wilson R.J."/>
            <person name="Serrano M.G."/>
            <person name="Buck G."/>
            <person name="Lee V."/>
            <person name="Wang Y."/>
            <person name="Carvalho R."/>
            <person name="Voegtly L."/>
            <person name="Shi R."/>
            <person name="Duckworth R."/>
            <person name="Johnson A."/>
            <person name="Loviza R."/>
            <person name="Walstead R."/>
            <person name="Shah Z."/>
            <person name="Kiflezghi M."/>
            <person name="Wade K."/>
            <person name="Ball S.L."/>
            <person name="Bradley K.W."/>
            <person name="Asai D.J."/>
            <person name="Bowman C.A."/>
            <person name="Russell D.A."/>
            <person name="Pope W.H."/>
            <person name="Jacobs-Sera D."/>
            <person name="Hendrix R.W."/>
            <person name="Hatfull G.F."/>
        </authorList>
    </citation>
    <scope>NUCLEOTIDE SEQUENCE</scope>
</reference>
<name>A0A1D1ZW45_AUXPR</name>
<dbReference type="Pfam" id="PF00111">
    <property type="entry name" value="Fer2"/>
    <property type="match status" value="1"/>
</dbReference>
<organism evidence="11">
    <name type="scientific">Auxenochlorella protothecoides</name>
    <name type="common">Green microalga</name>
    <name type="synonym">Chlorella protothecoides</name>
    <dbReference type="NCBI Taxonomy" id="3075"/>
    <lineage>
        <taxon>Eukaryota</taxon>
        <taxon>Viridiplantae</taxon>
        <taxon>Chlorophyta</taxon>
        <taxon>core chlorophytes</taxon>
        <taxon>Trebouxiophyceae</taxon>
        <taxon>Chlorellales</taxon>
        <taxon>Chlorellaceae</taxon>
        <taxon>Auxenochlorella</taxon>
    </lineage>
</organism>
<dbReference type="GO" id="GO:0051537">
    <property type="term" value="F:2 iron, 2 sulfur cluster binding"/>
    <property type="evidence" value="ECO:0007669"/>
    <property type="project" value="UniProtKB-KW"/>
</dbReference>
<protein>
    <recommendedName>
        <fullName evidence="2">2Fe-2S ferredoxin</fullName>
    </recommendedName>
</protein>
<keyword evidence="7" id="KW-0408">Iron</keyword>
<dbReference type="PRINTS" id="PR00355">
    <property type="entry name" value="ADRENODOXIN"/>
</dbReference>
<evidence type="ECO:0000256" key="3">
    <source>
        <dbReference type="ARBA" id="ARBA00022448"/>
    </source>
</evidence>
<dbReference type="GO" id="GO:0140647">
    <property type="term" value="P:P450-containing electron transport chain"/>
    <property type="evidence" value="ECO:0007669"/>
    <property type="project" value="InterPro"/>
</dbReference>
<comment type="similarity">
    <text evidence="1">Belongs to the adrenodoxin/putidaredoxin family.</text>
</comment>
<dbReference type="AlphaFoldDB" id="A0A1D1ZW45"/>
<comment type="cofactor">
    <cofactor evidence="9">
        <name>[2Fe-2S] cluster</name>
        <dbReference type="ChEBI" id="CHEBI:190135"/>
    </cofactor>
</comment>
<gene>
    <name evidence="11" type="ORF">g.10915</name>
</gene>
<evidence type="ECO:0000256" key="6">
    <source>
        <dbReference type="ARBA" id="ARBA00022982"/>
    </source>
</evidence>
<evidence type="ECO:0000256" key="4">
    <source>
        <dbReference type="ARBA" id="ARBA00022714"/>
    </source>
</evidence>
<evidence type="ECO:0000256" key="9">
    <source>
        <dbReference type="ARBA" id="ARBA00034078"/>
    </source>
</evidence>
<dbReference type="Gene3D" id="3.10.20.30">
    <property type="match status" value="1"/>
</dbReference>
<dbReference type="GO" id="GO:0046872">
    <property type="term" value="F:metal ion binding"/>
    <property type="evidence" value="ECO:0007669"/>
    <property type="project" value="UniProtKB-KW"/>
</dbReference>
<accession>A0A1D1ZW45</accession>
<dbReference type="InterPro" id="IPR001041">
    <property type="entry name" value="2Fe-2S_ferredoxin-type"/>
</dbReference>
<keyword evidence="3" id="KW-0813">Transport</keyword>
<evidence type="ECO:0000256" key="1">
    <source>
        <dbReference type="ARBA" id="ARBA00010914"/>
    </source>
</evidence>
<evidence type="ECO:0000259" key="10">
    <source>
        <dbReference type="PROSITE" id="PS51085"/>
    </source>
</evidence>
<feature type="domain" description="2Fe-2S ferredoxin-type" evidence="10">
    <location>
        <begin position="63"/>
        <end position="169"/>
    </location>
</feature>
<dbReference type="CDD" id="cd00207">
    <property type="entry name" value="fer2"/>
    <property type="match status" value="1"/>
</dbReference>
<dbReference type="InterPro" id="IPR001055">
    <property type="entry name" value="Adrenodoxin-like"/>
</dbReference>
<dbReference type="InterPro" id="IPR012675">
    <property type="entry name" value="Beta-grasp_dom_sf"/>
</dbReference>
<keyword evidence="4" id="KW-0001">2Fe-2S</keyword>
<evidence type="ECO:0000256" key="5">
    <source>
        <dbReference type="ARBA" id="ARBA00022723"/>
    </source>
</evidence>
<dbReference type="GO" id="GO:0005739">
    <property type="term" value="C:mitochondrion"/>
    <property type="evidence" value="ECO:0007669"/>
    <property type="project" value="TreeGrafter"/>
</dbReference>
<sequence length="182" mass="19445">MASLSACRKLLPALLASCRTGPFAATVRHSERSCADAVASTLTPPGSLALRPFSSSRPRCSDDKVSVTFADEKDGSEVTIQAPLGKSLMEIAHDNDVDLECACEGSLACSTCHVIVESQEQFDSLPEATDDENDMLDLAFGLTETSRLGCQIITTPELDGLRVRIPSSTRNFAVDGYVPKPH</sequence>
<dbReference type="PROSITE" id="PS51085">
    <property type="entry name" value="2FE2S_FER_2"/>
    <property type="match status" value="1"/>
</dbReference>
<evidence type="ECO:0000313" key="11">
    <source>
        <dbReference type="EMBL" id="JAT71174.1"/>
    </source>
</evidence>